<dbReference type="PROSITE" id="PS00455">
    <property type="entry name" value="AMP_BINDING"/>
    <property type="match status" value="1"/>
</dbReference>
<evidence type="ECO:0000259" key="4">
    <source>
        <dbReference type="Pfam" id="PF13193"/>
    </source>
</evidence>
<keyword evidence="2 5" id="KW-0436">Ligase</keyword>
<dbReference type="Proteomes" id="UP000053831">
    <property type="component" value="Unassembled WGS sequence"/>
</dbReference>
<keyword evidence="6" id="KW-1185">Reference proteome</keyword>
<comment type="similarity">
    <text evidence="1">Belongs to the ATP-dependent AMP-binding enzyme family.</text>
</comment>
<reference evidence="5 6" key="1">
    <citation type="submission" date="2015-07" db="EMBL/GenBank/DDBJ databases">
        <title>The genome of the fungus Escovopsis weberi, a specialized disease agent of ant agriculture.</title>
        <authorList>
            <person name="de Man T.J."/>
            <person name="Stajich J.E."/>
            <person name="Kubicek C.P."/>
            <person name="Chenthamara K."/>
            <person name="Atanasova L."/>
            <person name="Druzhinina I.S."/>
            <person name="Birnbaum S."/>
            <person name="Barribeau S.M."/>
            <person name="Teiling C."/>
            <person name="Suen G."/>
            <person name="Currie C."/>
            <person name="Gerardo N.M."/>
        </authorList>
    </citation>
    <scope>NUCLEOTIDE SEQUENCE [LARGE SCALE GENOMIC DNA]</scope>
</reference>
<dbReference type="SUPFAM" id="SSF56801">
    <property type="entry name" value="Acetyl-CoA synthetase-like"/>
    <property type="match status" value="1"/>
</dbReference>
<proteinExistence type="inferred from homology"/>
<dbReference type="EMBL" id="LGSR01000020">
    <property type="protein sequence ID" value="KOS19029.1"/>
    <property type="molecule type" value="Genomic_DNA"/>
</dbReference>
<dbReference type="Gene3D" id="3.30.300.30">
    <property type="match status" value="1"/>
</dbReference>
<dbReference type="Gene3D" id="3.40.50.12780">
    <property type="entry name" value="N-terminal domain of ligase-like"/>
    <property type="match status" value="1"/>
</dbReference>
<dbReference type="STRING" id="150374.A0A0N0RTC3"/>
<dbReference type="CDD" id="cd05911">
    <property type="entry name" value="Firefly_Luc_like"/>
    <property type="match status" value="1"/>
</dbReference>
<feature type="domain" description="AMP-binding enzyme C-terminal" evidence="4">
    <location>
        <begin position="445"/>
        <end position="525"/>
    </location>
</feature>
<dbReference type="AlphaFoldDB" id="A0A0N0RTC3"/>
<gene>
    <name evidence="5" type="ORF">ESCO_001176</name>
</gene>
<accession>A0A0N0RTC3</accession>
<name>A0A0N0RTC3_ESCWE</name>
<evidence type="ECO:0000256" key="2">
    <source>
        <dbReference type="ARBA" id="ARBA00022598"/>
    </source>
</evidence>
<dbReference type="Pfam" id="PF00501">
    <property type="entry name" value="AMP-binding"/>
    <property type="match status" value="1"/>
</dbReference>
<comment type="caution">
    <text evidence="5">The sequence shown here is derived from an EMBL/GenBank/DDBJ whole genome shotgun (WGS) entry which is preliminary data.</text>
</comment>
<evidence type="ECO:0000313" key="5">
    <source>
        <dbReference type="EMBL" id="KOS19029.1"/>
    </source>
</evidence>
<feature type="domain" description="AMP-dependent synthetase/ligase" evidence="3">
    <location>
        <begin position="26"/>
        <end position="394"/>
    </location>
</feature>
<evidence type="ECO:0000256" key="1">
    <source>
        <dbReference type="ARBA" id="ARBA00006432"/>
    </source>
</evidence>
<sequence length="546" mass="61411">MLFKSVHVDVDIPIVDLWGFYMETPRVYPTDHPIFIDYKTKLSYSHSDIKQLATELGKGLRHVFNINKGDMVGLFTKNHIDVPLITLAMHWAGAVQTPANPSYTAEELARQLRDSGAKLLLTQMPHLPVALRAAALAGLPAEKVLLLGDERDTTGRHRHWTEITAKGAPVEPTRPTIDPKKDLAYLIYSSGTTGMPKGVMLTHFNMVANARQVKDFDIPTMAWDRDTHVCLLPLYHIYCLGPVTNATLQSGARSVIMPTYEIEELCKIIQEYDVTFLFSPPPVVLALSKNPVVDKYDLSSLRWVNSGAAPLGRELVHSVWKRLKVGVKNAYGLSETSPVVTCQLVDEFWKFQGSVGRFIPNMLAKIVDEEGKELGRNEVGELLVKGPNVFVGYWKLPQLQSENFTADGWYKTGDIGHVDDRGHMYISDRKKELIKYQGFQVPPAELEAKLLGREDITDVCVIGIWDEARHTEIPRAYVVLSPGVEETEAKAKEIVDWFSTQVSPPKRLRGGVRFIKEVPKSQSGKILRRVLRDKVRKEEERAKAKL</sequence>
<evidence type="ECO:0000259" key="3">
    <source>
        <dbReference type="Pfam" id="PF00501"/>
    </source>
</evidence>
<dbReference type="InterPro" id="IPR020845">
    <property type="entry name" value="AMP-binding_CS"/>
</dbReference>
<dbReference type="PANTHER" id="PTHR24096:SF149">
    <property type="entry name" value="AMP-BINDING DOMAIN-CONTAINING PROTEIN-RELATED"/>
    <property type="match status" value="1"/>
</dbReference>
<dbReference type="Pfam" id="PF13193">
    <property type="entry name" value="AMP-binding_C"/>
    <property type="match status" value="1"/>
</dbReference>
<organism evidence="5 6">
    <name type="scientific">Escovopsis weberi</name>
    <dbReference type="NCBI Taxonomy" id="150374"/>
    <lineage>
        <taxon>Eukaryota</taxon>
        <taxon>Fungi</taxon>
        <taxon>Dikarya</taxon>
        <taxon>Ascomycota</taxon>
        <taxon>Pezizomycotina</taxon>
        <taxon>Sordariomycetes</taxon>
        <taxon>Hypocreomycetidae</taxon>
        <taxon>Hypocreales</taxon>
        <taxon>Hypocreaceae</taxon>
        <taxon>Escovopsis</taxon>
    </lineage>
</organism>
<dbReference type="GO" id="GO:0016405">
    <property type="term" value="F:CoA-ligase activity"/>
    <property type="evidence" value="ECO:0007669"/>
    <property type="project" value="TreeGrafter"/>
</dbReference>
<dbReference type="InterPro" id="IPR045851">
    <property type="entry name" value="AMP-bd_C_sf"/>
</dbReference>
<dbReference type="PANTHER" id="PTHR24096">
    <property type="entry name" value="LONG-CHAIN-FATTY-ACID--COA LIGASE"/>
    <property type="match status" value="1"/>
</dbReference>
<dbReference type="InterPro" id="IPR042099">
    <property type="entry name" value="ANL_N_sf"/>
</dbReference>
<dbReference type="OrthoDB" id="6509636at2759"/>
<protein>
    <submittedName>
        <fullName evidence="5">4-coumarate--CoA ligase 2</fullName>
    </submittedName>
</protein>
<evidence type="ECO:0000313" key="6">
    <source>
        <dbReference type="Proteomes" id="UP000053831"/>
    </source>
</evidence>
<dbReference type="InterPro" id="IPR000873">
    <property type="entry name" value="AMP-dep_synth/lig_dom"/>
</dbReference>
<dbReference type="InterPro" id="IPR025110">
    <property type="entry name" value="AMP-bd_C"/>
</dbReference>